<dbReference type="AlphaFoldDB" id="A0A3D9XS87"/>
<evidence type="ECO:0000313" key="2">
    <source>
        <dbReference type="Proteomes" id="UP000256941"/>
    </source>
</evidence>
<protein>
    <recommendedName>
        <fullName evidence="3">DNA-directed RNA polymerase</fullName>
    </recommendedName>
</protein>
<organism evidence="1 2">
    <name type="scientific">Paracoccus versutus</name>
    <name type="common">Thiobacillus versutus</name>
    <dbReference type="NCBI Taxonomy" id="34007"/>
    <lineage>
        <taxon>Bacteria</taxon>
        <taxon>Pseudomonadati</taxon>
        <taxon>Pseudomonadota</taxon>
        <taxon>Alphaproteobacteria</taxon>
        <taxon>Rhodobacterales</taxon>
        <taxon>Paracoccaceae</taxon>
        <taxon>Paracoccus</taxon>
    </lineage>
</organism>
<dbReference type="EMBL" id="QTUJ01000001">
    <property type="protein sequence ID" value="REF72478.1"/>
    <property type="molecule type" value="Genomic_DNA"/>
</dbReference>
<proteinExistence type="predicted"/>
<evidence type="ECO:0008006" key="3">
    <source>
        <dbReference type="Google" id="ProtNLM"/>
    </source>
</evidence>
<dbReference type="Proteomes" id="UP000256941">
    <property type="component" value="Unassembled WGS sequence"/>
</dbReference>
<dbReference type="RefSeq" id="WP_244294911.1">
    <property type="nucleotide sequence ID" value="NZ_CP038196.1"/>
</dbReference>
<accession>A0A3D9XS87</accession>
<reference evidence="1 2" key="1">
    <citation type="submission" date="2018-08" db="EMBL/GenBank/DDBJ databases">
        <title>Genomic Encyclopedia of Archaeal and Bacterial Type Strains, Phase II (KMG-II): from individual species to whole genera.</title>
        <authorList>
            <person name="Goeker M."/>
        </authorList>
    </citation>
    <scope>NUCLEOTIDE SEQUENCE [LARGE SCALE GENOMIC DNA]</scope>
    <source>
        <strain evidence="1 2">DSM 17099</strain>
    </source>
</reference>
<comment type="caution">
    <text evidence="1">The sequence shown here is derived from an EMBL/GenBank/DDBJ whole genome shotgun (WGS) entry which is preliminary data.</text>
</comment>
<sequence length="565" mass="63469">MTEPLEVYALVQREGRWWLPYGPEADAEALARVFNSDCSVVFLGPDGGSLAYDVTNEGEEVVRLEAALEAVAQEVIFDPQHSRPLNTAIWTEDPALLGLVQEIWDEHFATGEAEKQKGGKKPRRPYIEQLRVLVTDLYLAWQEDPLLCLGMPFSEGAWDSQSRYNPLGLSKHLVVLVKQLQAAGLVRVSAGSYAAPGAKGNRTGRIQASTELQKRFEALVVDGRAIQVVPSECIILKEGEGDYSRAVEYQDTDNTLCMRQVLTAYNDLLAQTFIDIPTLEQPWAVRQDNRGKDIRVAVGSRHQLVRRIFSRGSWEMNGRFYGPWWQGLNSKLRSQIFINDTPTVEIDFKAMHIQILAAQQGVELPPDPYELPPGQFPDTDPDEQRRLVKQLVLTALNAKDTRSACSAFREGLKAGHPGKHLKNTSLQKTINTFSEHIPALADNLCSDVGIRLMFTDSQIMERVITHSTLLGLPVLTIHDSAIIPYTHSKVLEETMKQAAVEVVGREIPLEAKALGLDHDSWKDDPVYVRLDYQTCRETERCEGYLTRLKEWENTTGREVVPFNIL</sequence>
<gene>
    <name evidence="1" type="ORF">BDD41_0953</name>
</gene>
<name>A0A3D9XS87_PARVE</name>
<evidence type="ECO:0000313" key="1">
    <source>
        <dbReference type="EMBL" id="REF72478.1"/>
    </source>
</evidence>